<sequence>MPKGRPQGRGKREKTGVQTVQPTDDVCQPSKPSSWGFALANLIITFTLTFIDRRKVNPLGEGYFIPGTEGRHGMKTNWSLPENKLETALYLGPRIAFSPSIDPAPVWNIGTPVVHGYQRLFLYAPLRETLAFYVHKVDYYSQTLTTTICSLMTR</sequence>
<dbReference type="Proteomes" id="UP000479000">
    <property type="component" value="Unassembled WGS sequence"/>
</dbReference>
<proteinExistence type="predicted"/>
<organism evidence="2 3">
    <name type="scientific">Nesidiocoris tenuis</name>
    <dbReference type="NCBI Taxonomy" id="355587"/>
    <lineage>
        <taxon>Eukaryota</taxon>
        <taxon>Metazoa</taxon>
        <taxon>Ecdysozoa</taxon>
        <taxon>Arthropoda</taxon>
        <taxon>Hexapoda</taxon>
        <taxon>Insecta</taxon>
        <taxon>Pterygota</taxon>
        <taxon>Neoptera</taxon>
        <taxon>Paraneoptera</taxon>
        <taxon>Hemiptera</taxon>
        <taxon>Heteroptera</taxon>
        <taxon>Panheteroptera</taxon>
        <taxon>Cimicomorpha</taxon>
        <taxon>Miridae</taxon>
        <taxon>Dicyphina</taxon>
        <taxon>Nesidiocoris</taxon>
    </lineage>
</organism>
<feature type="region of interest" description="Disordered" evidence="1">
    <location>
        <begin position="1"/>
        <end position="28"/>
    </location>
</feature>
<evidence type="ECO:0000313" key="2">
    <source>
        <dbReference type="EMBL" id="CAB0012816.1"/>
    </source>
</evidence>
<keyword evidence="3" id="KW-1185">Reference proteome</keyword>
<feature type="non-terminal residue" evidence="2">
    <location>
        <position position="154"/>
    </location>
</feature>
<accession>A0A6H5H8V9</accession>
<dbReference type="AlphaFoldDB" id="A0A6H5H8V9"/>
<evidence type="ECO:0000313" key="3">
    <source>
        <dbReference type="Proteomes" id="UP000479000"/>
    </source>
</evidence>
<dbReference type="EMBL" id="CADCXU010025649">
    <property type="protein sequence ID" value="CAB0012816.1"/>
    <property type="molecule type" value="Genomic_DNA"/>
</dbReference>
<gene>
    <name evidence="2" type="ORF">NTEN_LOCUS17510</name>
</gene>
<name>A0A6H5H8V9_9HEMI</name>
<reference evidence="2 3" key="1">
    <citation type="submission" date="2020-02" db="EMBL/GenBank/DDBJ databases">
        <authorList>
            <person name="Ferguson B K."/>
        </authorList>
    </citation>
    <scope>NUCLEOTIDE SEQUENCE [LARGE SCALE GENOMIC DNA]</scope>
</reference>
<feature type="compositionally biased region" description="Basic residues" evidence="1">
    <location>
        <begin position="1"/>
        <end position="12"/>
    </location>
</feature>
<protein>
    <submittedName>
        <fullName evidence="2">Uncharacterized protein</fullName>
    </submittedName>
</protein>
<evidence type="ECO:0000256" key="1">
    <source>
        <dbReference type="SAM" id="MobiDB-lite"/>
    </source>
</evidence>